<name>A0A1M6DSX9_9FIRM</name>
<dbReference type="EMBL" id="FQZV01000006">
    <property type="protein sequence ID" value="SHI76311.1"/>
    <property type="molecule type" value="Genomic_DNA"/>
</dbReference>
<proteinExistence type="predicted"/>
<sequence>MSKDLTPAEQRLEELVLEHISLAKEYIEIINQPDMDERREEIKMLINELRNERDVLLREVKA</sequence>
<evidence type="ECO:0000313" key="1">
    <source>
        <dbReference type="EMBL" id="SHI76311.1"/>
    </source>
</evidence>
<evidence type="ECO:0000313" key="2">
    <source>
        <dbReference type="Proteomes" id="UP000184536"/>
    </source>
</evidence>
<dbReference type="AlphaFoldDB" id="A0A1M6DSX9"/>
<keyword evidence="2" id="KW-1185">Reference proteome</keyword>
<protein>
    <submittedName>
        <fullName evidence="1">Uncharacterized protein</fullName>
    </submittedName>
</protein>
<dbReference type="RefSeq" id="WP_110939850.1">
    <property type="nucleotide sequence ID" value="NZ_FQZV01000006.1"/>
</dbReference>
<dbReference type="Proteomes" id="UP000184536">
    <property type="component" value="Unassembled WGS sequence"/>
</dbReference>
<accession>A0A1M6DSX9</accession>
<dbReference type="STRING" id="1121919.SAMN02745975_00562"/>
<organism evidence="1 2">
    <name type="scientific">Geosporobacter subterraneus DSM 17957</name>
    <dbReference type="NCBI Taxonomy" id="1121919"/>
    <lineage>
        <taxon>Bacteria</taxon>
        <taxon>Bacillati</taxon>
        <taxon>Bacillota</taxon>
        <taxon>Clostridia</taxon>
        <taxon>Peptostreptococcales</taxon>
        <taxon>Thermotaleaceae</taxon>
        <taxon>Geosporobacter</taxon>
    </lineage>
</organism>
<gene>
    <name evidence="1" type="ORF">SAMN02745975_00562</name>
</gene>
<reference evidence="2" key="1">
    <citation type="submission" date="2016-11" db="EMBL/GenBank/DDBJ databases">
        <authorList>
            <person name="Varghese N."/>
            <person name="Submissions S."/>
        </authorList>
    </citation>
    <scope>NUCLEOTIDE SEQUENCE [LARGE SCALE GENOMIC DNA]</scope>
    <source>
        <strain evidence="2">DSM 17957</strain>
    </source>
</reference>